<dbReference type="Pfam" id="PF00364">
    <property type="entry name" value="Biotin_lipoyl"/>
    <property type="match status" value="1"/>
</dbReference>
<dbReference type="KEGG" id="maes:Ga0123461_1412"/>
<evidence type="ECO:0000259" key="10">
    <source>
        <dbReference type="PROSITE" id="PS50968"/>
    </source>
</evidence>
<dbReference type="GO" id="GO:0006633">
    <property type="term" value="P:fatty acid biosynthetic process"/>
    <property type="evidence" value="ECO:0007669"/>
    <property type="project" value="UniProtKB-UniPathway"/>
</dbReference>
<reference evidence="11 12" key="1">
    <citation type="submission" date="2016-12" db="EMBL/GenBank/DDBJ databases">
        <title>Isolation and genomic insights into novel planktonic Zetaproteobacteria from stratified waters of the Chesapeake Bay.</title>
        <authorList>
            <person name="McAllister S.M."/>
            <person name="Kato S."/>
            <person name="Chan C.S."/>
            <person name="Chiu B.K."/>
            <person name="Field E.K."/>
        </authorList>
    </citation>
    <scope>NUCLEOTIDE SEQUENCE [LARGE SCALE GENOMIC DNA]</scope>
    <source>
        <strain evidence="11 12">CP-5</strain>
    </source>
</reference>
<dbReference type="OrthoDB" id="9811735at2"/>
<evidence type="ECO:0000313" key="11">
    <source>
        <dbReference type="EMBL" id="ATX79826.1"/>
    </source>
</evidence>
<dbReference type="GO" id="GO:0009317">
    <property type="term" value="C:acetyl-CoA carboxylase complex"/>
    <property type="evidence" value="ECO:0007669"/>
    <property type="project" value="InterPro"/>
</dbReference>
<sequence>MDIAHIRKLIKLIQSTDVTEIEITEGTETVRISRQGSVAVMPQAAPVYAAAAAAPVSAEVAGPAAESTAHQVKSPMVGTFYASSSPDADPFVSVGQKVKKGDTICIIEAMKMMNEIESEYDGVVEAVLTENATPVEYGQPIFVITPLG</sequence>
<protein>
    <recommendedName>
        <fullName evidence="3 9">Biotin carboxyl carrier protein of acetyl-CoA carboxylase</fullName>
    </recommendedName>
</protein>
<feature type="domain" description="Lipoyl-binding" evidence="10">
    <location>
        <begin position="69"/>
        <end position="145"/>
    </location>
</feature>
<keyword evidence="7 9" id="KW-0275">Fatty acid biosynthesis</keyword>
<dbReference type="PANTHER" id="PTHR45266">
    <property type="entry name" value="OXALOACETATE DECARBOXYLASE ALPHA CHAIN"/>
    <property type="match status" value="1"/>
</dbReference>
<evidence type="ECO:0000256" key="7">
    <source>
        <dbReference type="ARBA" id="ARBA00023160"/>
    </source>
</evidence>
<dbReference type="SUPFAM" id="SSF51230">
    <property type="entry name" value="Single hybrid motif"/>
    <property type="match status" value="1"/>
</dbReference>
<evidence type="ECO:0000256" key="2">
    <source>
        <dbReference type="ARBA" id="ARBA00005194"/>
    </source>
</evidence>
<dbReference type="PROSITE" id="PS50968">
    <property type="entry name" value="BIOTINYL_LIPOYL"/>
    <property type="match status" value="1"/>
</dbReference>
<evidence type="ECO:0000313" key="12">
    <source>
        <dbReference type="Proteomes" id="UP000231701"/>
    </source>
</evidence>
<dbReference type="PRINTS" id="PR01071">
    <property type="entry name" value="ACOABIOTINCC"/>
</dbReference>
<dbReference type="GO" id="GO:0003989">
    <property type="term" value="F:acetyl-CoA carboxylase activity"/>
    <property type="evidence" value="ECO:0007669"/>
    <property type="project" value="InterPro"/>
</dbReference>
<dbReference type="InterPro" id="IPR000089">
    <property type="entry name" value="Biotin_lipoyl"/>
</dbReference>
<keyword evidence="6 9" id="KW-0443">Lipid metabolism</keyword>
<dbReference type="RefSeq" id="WP_100277672.1">
    <property type="nucleotide sequence ID" value="NZ_CP018799.1"/>
</dbReference>
<dbReference type="Proteomes" id="UP000231701">
    <property type="component" value="Chromosome"/>
</dbReference>
<evidence type="ECO:0000256" key="5">
    <source>
        <dbReference type="ARBA" id="ARBA00022832"/>
    </source>
</evidence>
<dbReference type="NCBIfam" id="TIGR00531">
    <property type="entry name" value="BCCP"/>
    <property type="match status" value="1"/>
</dbReference>
<accession>A0A2K8L6G3</accession>
<dbReference type="FunFam" id="2.40.50.100:FF:000003">
    <property type="entry name" value="Acetyl-CoA carboxylase biotin carboxyl carrier protein"/>
    <property type="match status" value="1"/>
</dbReference>
<organism evidence="11 12">
    <name type="scientific">Mariprofundus aestuarium</name>
    <dbReference type="NCBI Taxonomy" id="1921086"/>
    <lineage>
        <taxon>Bacteria</taxon>
        <taxon>Pseudomonadati</taxon>
        <taxon>Pseudomonadota</taxon>
        <taxon>Candidatius Mariprofundia</taxon>
        <taxon>Mariprofundales</taxon>
        <taxon>Mariprofundaceae</taxon>
        <taxon>Mariprofundus</taxon>
    </lineage>
</organism>
<name>A0A2K8L6G3_MARES</name>
<dbReference type="Gene3D" id="2.40.50.100">
    <property type="match status" value="1"/>
</dbReference>
<evidence type="ECO:0000256" key="1">
    <source>
        <dbReference type="ARBA" id="ARBA00003761"/>
    </source>
</evidence>
<dbReference type="AlphaFoldDB" id="A0A2K8L6G3"/>
<dbReference type="InterPro" id="IPR001882">
    <property type="entry name" value="Biotin_BS"/>
</dbReference>
<comment type="function">
    <text evidence="1 9">This protein is a component of the acetyl coenzyme A carboxylase complex; first, biotin carboxylase catalyzes the carboxylation of the carrier protein and then the transcarboxylase transfers the carboxyl group to form malonyl-CoA.</text>
</comment>
<evidence type="ECO:0000256" key="4">
    <source>
        <dbReference type="ARBA" id="ARBA00022516"/>
    </source>
</evidence>
<evidence type="ECO:0000256" key="6">
    <source>
        <dbReference type="ARBA" id="ARBA00023098"/>
    </source>
</evidence>
<dbReference type="UniPathway" id="UPA00094"/>
<evidence type="ECO:0000256" key="9">
    <source>
        <dbReference type="RuleBase" id="RU364072"/>
    </source>
</evidence>
<dbReference type="InterPro" id="IPR011053">
    <property type="entry name" value="Single_hybrid_motif"/>
</dbReference>
<keyword evidence="5 9" id="KW-0276">Fatty acid metabolism</keyword>
<evidence type="ECO:0000256" key="3">
    <source>
        <dbReference type="ARBA" id="ARBA00017562"/>
    </source>
</evidence>
<evidence type="ECO:0000256" key="8">
    <source>
        <dbReference type="ARBA" id="ARBA00023267"/>
    </source>
</evidence>
<dbReference type="EMBL" id="CP018799">
    <property type="protein sequence ID" value="ATX79826.1"/>
    <property type="molecule type" value="Genomic_DNA"/>
</dbReference>
<keyword evidence="12" id="KW-1185">Reference proteome</keyword>
<dbReference type="PANTHER" id="PTHR45266:SF3">
    <property type="entry name" value="OXALOACETATE DECARBOXYLASE ALPHA CHAIN"/>
    <property type="match status" value="1"/>
</dbReference>
<comment type="pathway">
    <text evidence="2 9">Lipid metabolism; fatty acid biosynthesis.</text>
</comment>
<dbReference type="CDD" id="cd06850">
    <property type="entry name" value="biotinyl_domain"/>
    <property type="match status" value="1"/>
</dbReference>
<keyword evidence="8 9" id="KW-0092">Biotin</keyword>
<dbReference type="InterPro" id="IPR001249">
    <property type="entry name" value="AcCoA_biotinCC"/>
</dbReference>
<gene>
    <name evidence="11" type="ORF">Ga0123461_1412</name>
</gene>
<keyword evidence="4 9" id="KW-0444">Lipid biosynthesis</keyword>
<dbReference type="InterPro" id="IPR050709">
    <property type="entry name" value="Biotin_Carboxyl_Carrier/Decarb"/>
</dbReference>
<dbReference type="PROSITE" id="PS00188">
    <property type="entry name" value="BIOTIN"/>
    <property type="match status" value="1"/>
</dbReference>
<proteinExistence type="predicted"/>